<dbReference type="Pfam" id="PF01963">
    <property type="entry name" value="TraB_PrgY_gumN"/>
    <property type="match status" value="1"/>
</dbReference>
<evidence type="ECO:0000313" key="3">
    <source>
        <dbReference type="Proteomes" id="UP000535501"/>
    </source>
</evidence>
<keyword evidence="1" id="KW-0812">Transmembrane</keyword>
<keyword evidence="3" id="KW-1185">Reference proteome</keyword>
<organism evidence="2 3">
    <name type="scientific">Pseudorhizobium flavum</name>
    <dbReference type="NCBI Taxonomy" id="1335061"/>
    <lineage>
        <taxon>Bacteria</taxon>
        <taxon>Pseudomonadati</taxon>
        <taxon>Pseudomonadota</taxon>
        <taxon>Alphaproteobacteria</taxon>
        <taxon>Hyphomicrobiales</taxon>
        <taxon>Rhizobiaceae</taxon>
        <taxon>Rhizobium/Agrobacterium group</taxon>
        <taxon>Pseudorhizobium</taxon>
    </lineage>
</organism>
<dbReference type="CDD" id="cd14789">
    <property type="entry name" value="Tiki"/>
    <property type="match status" value="1"/>
</dbReference>
<dbReference type="InterPro" id="IPR047111">
    <property type="entry name" value="YbaP-like"/>
</dbReference>
<comment type="caution">
    <text evidence="2">The sequence shown here is derived from an EMBL/GenBank/DDBJ whole genome shotgun (WGS) entry which is preliminary data.</text>
</comment>
<evidence type="ECO:0008006" key="4">
    <source>
        <dbReference type="Google" id="ProtNLM"/>
    </source>
</evidence>
<dbReference type="PANTHER" id="PTHR40590:SF1">
    <property type="entry name" value="CYTOPLASMIC PROTEIN"/>
    <property type="match status" value="1"/>
</dbReference>
<dbReference type="EMBL" id="JACHEJ010000004">
    <property type="protein sequence ID" value="MBB6180109.1"/>
    <property type="molecule type" value="Genomic_DNA"/>
</dbReference>
<evidence type="ECO:0000313" key="2">
    <source>
        <dbReference type="EMBL" id="MBB6180109.1"/>
    </source>
</evidence>
<dbReference type="Proteomes" id="UP000535501">
    <property type="component" value="Unassembled WGS sequence"/>
</dbReference>
<proteinExistence type="predicted"/>
<dbReference type="InterPro" id="IPR002816">
    <property type="entry name" value="TraB/PrgY/GumN_fam"/>
</dbReference>
<name>A0A7X0DEG5_9HYPH</name>
<gene>
    <name evidence="2" type="ORF">HNQ75_002084</name>
</gene>
<protein>
    <recommendedName>
        <fullName evidence="4">Polysaccharide biosynthesis protein GumN</fullName>
    </recommendedName>
</protein>
<keyword evidence="1" id="KW-0472">Membrane</keyword>
<feature type="transmembrane region" description="Helical" evidence="1">
    <location>
        <begin position="21"/>
        <end position="43"/>
    </location>
</feature>
<accession>A0A7X0DEG5</accession>
<dbReference type="PANTHER" id="PTHR40590">
    <property type="entry name" value="CYTOPLASMIC PROTEIN-RELATED"/>
    <property type="match status" value="1"/>
</dbReference>
<evidence type="ECO:0000256" key="1">
    <source>
        <dbReference type="SAM" id="Phobius"/>
    </source>
</evidence>
<keyword evidence="1" id="KW-1133">Transmembrane helix</keyword>
<sequence length="360" mass="38830">MTTHALFPQPRRLLHRLSATALWLLAAGHLLALMSLLMILLMYAPARSETACHGKNLLEGLQRDDPRAHAAVMAEGRDVVNGQGLFWKVEREGIAPSYLLGTMHVTDPRVLKMPPGAAEAHAAARVIVIESDEILDERRAAAAILARPELTMFTDGRSIENLLPPEDLVVLKEGLEERGLVLSAVSRMKPWMLAGFVATSACESARKADGAIFLDKKIALDGVASGKPVKGLETLQEQLAAMAEMPIDFHLQALVETVRLGDRMDDVVETMTELYLAGETGLTIPALKALTPTLTEGDESAYAAFESAVISARNHRMAERAAPILAEGGAFVAVGALHLPGEDGLVELLRKQGFTVSRSR</sequence>
<dbReference type="AlphaFoldDB" id="A0A7X0DEG5"/>
<reference evidence="2 3" key="1">
    <citation type="submission" date="2020-08" db="EMBL/GenBank/DDBJ databases">
        <title>Genomic Encyclopedia of Type Strains, Phase IV (KMG-IV): sequencing the most valuable type-strain genomes for metagenomic binning, comparative biology and taxonomic classification.</title>
        <authorList>
            <person name="Goeker M."/>
        </authorList>
    </citation>
    <scope>NUCLEOTIDE SEQUENCE [LARGE SCALE GENOMIC DNA]</scope>
    <source>
        <strain evidence="2 3">DSM 102134</strain>
    </source>
</reference>